<comment type="caution">
    <text evidence="2">The sequence shown here is derived from an EMBL/GenBank/DDBJ whole genome shotgun (WGS) entry which is preliminary data.</text>
</comment>
<reference evidence="2 3" key="1">
    <citation type="journal article" date="2019" name="Nat. Med.">
        <title>A library of human gut bacterial isolates paired with longitudinal multiomics data enables mechanistic microbiome research.</title>
        <authorList>
            <person name="Poyet M."/>
            <person name="Groussin M."/>
            <person name="Gibbons S.M."/>
            <person name="Avila-Pacheco J."/>
            <person name="Jiang X."/>
            <person name="Kearney S.M."/>
            <person name="Perrotta A.R."/>
            <person name="Berdy B."/>
            <person name="Zhao S."/>
            <person name="Lieberman T.D."/>
            <person name="Swanson P.K."/>
            <person name="Smith M."/>
            <person name="Roesemann S."/>
            <person name="Alexander J.E."/>
            <person name="Rich S.A."/>
            <person name="Livny J."/>
            <person name="Vlamakis H."/>
            <person name="Clish C."/>
            <person name="Bullock K."/>
            <person name="Deik A."/>
            <person name="Scott J."/>
            <person name="Pierce K.A."/>
            <person name="Xavier R.J."/>
            <person name="Alm E.J."/>
        </authorList>
    </citation>
    <scope>NUCLEOTIDE SEQUENCE [LARGE SCALE GENOMIC DNA]</scope>
    <source>
        <strain evidence="2 3">BIOML-A183</strain>
    </source>
</reference>
<keyword evidence="1" id="KW-0732">Signal</keyword>
<dbReference type="PIRSF" id="PIRSF022704">
    <property type="entry name" value="UCP022704"/>
    <property type="match status" value="1"/>
</dbReference>
<gene>
    <name evidence="2" type="ORF">F3F51_07600</name>
</gene>
<organism evidence="2 3">
    <name type="scientific">Bacteroides ovatus</name>
    <dbReference type="NCBI Taxonomy" id="28116"/>
    <lineage>
        <taxon>Bacteria</taxon>
        <taxon>Pseudomonadati</taxon>
        <taxon>Bacteroidota</taxon>
        <taxon>Bacteroidia</taxon>
        <taxon>Bacteroidales</taxon>
        <taxon>Bacteroidaceae</taxon>
        <taxon>Bacteroides</taxon>
    </lineage>
</organism>
<name>A0A6N3VC18_BACOV</name>
<dbReference type="GO" id="GO:0005975">
    <property type="term" value="P:carbohydrate metabolic process"/>
    <property type="evidence" value="ECO:0007669"/>
    <property type="project" value="UniProtKB-ARBA"/>
</dbReference>
<dbReference type="Pfam" id="PF07081">
    <property type="entry name" value="DUF1349"/>
    <property type="match status" value="1"/>
</dbReference>
<feature type="chain" id="PRO_5027016332" evidence="1">
    <location>
        <begin position="25"/>
        <end position="223"/>
    </location>
</feature>
<dbReference type="PANTHER" id="PTHR35332:SF2">
    <property type="entry name" value="REGULATION OF ENOLASE PROTEIN 1"/>
    <property type="match status" value="1"/>
</dbReference>
<dbReference type="InterPro" id="IPR013320">
    <property type="entry name" value="ConA-like_dom_sf"/>
</dbReference>
<dbReference type="PANTHER" id="PTHR35332">
    <property type="entry name" value="REGULATION OF ENOLASE PROTEIN 1"/>
    <property type="match status" value="1"/>
</dbReference>
<protein>
    <submittedName>
        <fullName evidence="2">DUF1349 domain-containing protein</fullName>
    </submittedName>
</protein>
<dbReference type="SUPFAM" id="SSF49899">
    <property type="entry name" value="Concanavalin A-like lectins/glucanases"/>
    <property type="match status" value="1"/>
</dbReference>
<feature type="signal peptide" evidence="1">
    <location>
        <begin position="1"/>
        <end position="24"/>
    </location>
</feature>
<evidence type="ECO:0000256" key="1">
    <source>
        <dbReference type="SAM" id="SignalP"/>
    </source>
</evidence>
<dbReference type="InterPro" id="IPR015987">
    <property type="entry name" value="UCP022704"/>
</dbReference>
<dbReference type="AlphaFoldDB" id="A0A6N3VC18"/>
<proteinExistence type="predicted"/>
<evidence type="ECO:0000313" key="3">
    <source>
        <dbReference type="Proteomes" id="UP000460135"/>
    </source>
</evidence>
<dbReference type="GO" id="GO:0004553">
    <property type="term" value="F:hydrolase activity, hydrolyzing O-glycosyl compounds"/>
    <property type="evidence" value="ECO:0007669"/>
    <property type="project" value="UniProtKB-ARBA"/>
</dbReference>
<sequence length="223" mass="25774">MIMKHLKIKMISIAFMAVTTSSMAQSLNKMNWLNEPQQWEIKDGKTLVMDVPAKTDFWRISHYGFTVDDGPFYYATYGGEFEAKVKITGNYVTTFDQMGLMLRIDHENWIKAGVEYVDGKQNVSAVVTHRTSDWSVVQLPDAPRSIWIKAVRRLDAVEIFFSRDDKEYIMMRTCWLQDNCPVMVGLMGACPDGKGFTATFEEFKVTPLADQRRLEWAKRQMNK</sequence>
<evidence type="ECO:0000313" key="2">
    <source>
        <dbReference type="EMBL" id="KAA3806357.1"/>
    </source>
</evidence>
<dbReference type="Proteomes" id="UP000460135">
    <property type="component" value="Unassembled WGS sequence"/>
</dbReference>
<accession>A0A6N3VC18</accession>
<dbReference type="EMBL" id="VWLX01000005">
    <property type="protein sequence ID" value="KAA3806357.1"/>
    <property type="molecule type" value="Genomic_DNA"/>
</dbReference>
<dbReference type="Gene3D" id="2.60.120.200">
    <property type="match status" value="1"/>
</dbReference>
<dbReference type="InterPro" id="IPR009784">
    <property type="entry name" value="DUF1349"/>
</dbReference>